<keyword evidence="8" id="KW-1185">Reference proteome</keyword>
<name>A0A9W2VQL2_PANPR</name>
<dbReference type="InterPro" id="IPR013785">
    <property type="entry name" value="Aldolase_TIM"/>
</dbReference>
<dbReference type="AlphaFoldDB" id="A0A9W2VQL2"/>
<dbReference type="GO" id="GO:0046951">
    <property type="term" value="P:ketone body biosynthetic process"/>
    <property type="evidence" value="ECO:0007669"/>
    <property type="project" value="TreeGrafter"/>
</dbReference>
<evidence type="ECO:0000256" key="3">
    <source>
        <dbReference type="ARBA" id="ARBA00012910"/>
    </source>
</evidence>
<dbReference type="PANTHER" id="PTHR42738">
    <property type="entry name" value="HYDROXYMETHYLGLUTARYL-COA LYASE"/>
    <property type="match status" value="1"/>
</dbReference>
<evidence type="ECO:0000259" key="7">
    <source>
        <dbReference type="PROSITE" id="PS50991"/>
    </source>
</evidence>
<comment type="pathway">
    <text evidence="1">Metabolic intermediate metabolism; (S)-3-hydroxy-3-methylglutaryl-CoA degradation; acetoacetate from (S)-3-hydroxy-3-methylglutaryl-CoA: step 1/1.</text>
</comment>
<dbReference type="GO" id="GO:0046872">
    <property type="term" value="F:metal ion binding"/>
    <property type="evidence" value="ECO:0007669"/>
    <property type="project" value="UniProtKB-KW"/>
</dbReference>
<dbReference type="InterPro" id="IPR043594">
    <property type="entry name" value="HMGL"/>
</dbReference>
<keyword evidence="5 9" id="KW-0456">Lyase</keyword>
<evidence type="ECO:0000256" key="4">
    <source>
        <dbReference type="ARBA" id="ARBA00022723"/>
    </source>
</evidence>
<dbReference type="Proteomes" id="UP001165780">
    <property type="component" value="Unplaced"/>
</dbReference>
<proteinExistence type="inferred from homology"/>
<dbReference type="GeneID" id="109271779"/>
<dbReference type="FunFam" id="3.20.20.70:FF:000071">
    <property type="entry name" value="Hydroxymethylglutaryl-CoA lyase"/>
    <property type="match status" value="1"/>
</dbReference>
<evidence type="ECO:0000256" key="6">
    <source>
        <dbReference type="ARBA" id="ARBA00049877"/>
    </source>
</evidence>
<dbReference type="CDD" id="cd07938">
    <property type="entry name" value="DRE_TIM_HMGL"/>
    <property type="match status" value="1"/>
</dbReference>
<dbReference type="SUPFAM" id="SSF51569">
    <property type="entry name" value="Aldolase"/>
    <property type="match status" value="1"/>
</dbReference>
<evidence type="ECO:0000313" key="9">
    <source>
        <dbReference type="RefSeq" id="XP_053760768.1"/>
    </source>
</evidence>
<accession>A0A9W2VQL2</accession>
<dbReference type="GO" id="GO:0004419">
    <property type="term" value="F:hydroxymethylglutaryl-CoA lyase activity"/>
    <property type="evidence" value="ECO:0007669"/>
    <property type="project" value="UniProtKB-EC"/>
</dbReference>
<gene>
    <name evidence="9" type="primary">HMGCLL1</name>
</gene>
<dbReference type="GO" id="GO:0005783">
    <property type="term" value="C:endoplasmic reticulum"/>
    <property type="evidence" value="ECO:0007669"/>
    <property type="project" value="TreeGrafter"/>
</dbReference>
<reference evidence="9" key="1">
    <citation type="submission" date="2025-08" db="UniProtKB">
        <authorList>
            <consortium name="RefSeq"/>
        </authorList>
    </citation>
    <scope>IDENTIFICATION</scope>
    <source>
        <tissue evidence="9">Whole blood</tissue>
    </source>
</reference>
<evidence type="ECO:0000256" key="2">
    <source>
        <dbReference type="ARBA" id="ARBA00009405"/>
    </source>
</evidence>
<dbReference type="PROSITE" id="PS50991">
    <property type="entry name" value="PYR_CT"/>
    <property type="match status" value="1"/>
</dbReference>
<evidence type="ECO:0000313" key="8">
    <source>
        <dbReference type="Proteomes" id="UP001165780"/>
    </source>
</evidence>
<keyword evidence="4" id="KW-0479">Metal-binding</keyword>
<dbReference type="NCBIfam" id="NF004283">
    <property type="entry name" value="PRK05692.1"/>
    <property type="match status" value="1"/>
</dbReference>
<sequence>MGNVPSAVKHCLSYQQLLREHLWIGDSVAGALDPAQETSQLSGLPEYVKIVEVGPRDGLQNEKVIVPTDIKIEFINQLSQTGLSVIEVTSFVSSRWVPQMADHTEVMKGIHQYPGVRYPVLTPNLQGFHRAVAAGATEISVFGAASESFSKKNINCSIEESMEKFEEVVKSARHMNIPARGYVSCTLGCPYEGNITPQKVTEVSKRLYGMGCYEISLGDTIGVGTPGSMKRMLESVMKEVPPSALAVHCHDTYGQALANILTALQSKGKEDKRWSTIWKAVWRFLRKLKIDLPYDPAIALLGIYPRDTGVLMHRGTCTPMFIAALSTIAKLWKEPKCPSTDEWIKKLWFIYTMEYYVAMRKNEIWPFVATWMELESVMLSEISHTEKDRYHMVSLLCGS</sequence>
<protein>
    <recommendedName>
        <fullName evidence="3">hydroxymethylglutaryl-CoA lyase</fullName>
        <ecNumber evidence="3">4.1.3.4</ecNumber>
    </recommendedName>
</protein>
<feature type="domain" description="Pyruvate carboxyltransferase" evidence="7">
    <location>
        <begin position="48"/>
        <end position="316"/>
    </location>
</feature>
<dbReference type="InterPro" id="IPR000891">
    <property type="entry name" value="PYR_CT"/>
</dbReference>
<dbReference type="RefSeq" id="XP_053760768.1">
    <property type="nucleotide sequence ID" value="XM_053904793.1"/>
</dbReference>
<comment type="catalytic activity">
    <reaction evidence="6">
        <text>(3S)-3-hydroxy-3-methylglutaryl-CoA = acetoacetate + acetyl-CoA</text>
        <dbReference type="Rhea" id="RHEA:24404"/>
        <dbReference type="ChEBI" id="CHEBI:13705"/>
        <dbReference type="ChEBI" id="CHEBI:43074"/>
        <dbReference type="ChEBI" id="CHEBI:57288"/>
        <dbReference type="EC" id="4.1.3.4"/>
    </reaction>
</comment>
<dbReference type="Pfam" id="PF00682">
    <property type="entry name" value="HMGL-like"/>
    <property type="match status" value="1"/>
</dbReference>
<dbReference type="EC" id="4.1.3.4" evidence="3"/>
<evidence type="ECO:0000256" key="1">
    <source>
        <dbReference type="ARBA" id="ARBA00005143"/>
    </source>
</evidence>
<dbReference type="Gene3D" id="3.20.20.70">
    <property type="entry name" value="Aldolase class I"/>
    <property type="match status" value="1"/>
</dbReference>
<evidence type="ECO:0000256" key="5">
    <source>
        <dbReference type="ARBA" id="ARBA00023239"/>
    </source>
</evidence>
<dbReference type="GO" id="GO:0005829">
    <property type="term" value="C:cytosol"/>
    <property type="evidence" value="ECO:0007669"/>
    <property type="project" value="TreeGrafter"/>
</dbReference>
<dbReference type="GO" id="GO:0006552">
    <property type="term" value="P:L-leucine catabolic process"/>
    <property type="evidence" value="ECO:0007669"/>
    <property type="project" value="TreeGrafter"/>
</dbReference>
<dbReference type="PANTHER" id="PTHR42738:SF5">
    <property type="entry name" value="3-HYDROXY-3-METHYLGLUTARYL-COA LYASE, CYTOPLASMIC"/>
    <property type="match status" value="1"/>
</dbReference>
<comment type="similarity">
    <text evidence="2">Belongs to the HMG-CoA lyase family.</text>
</comment>
<dbReference type="CTD" id="54511"/>
<organism evidence="8 9">
    <name type="scientific">Panthera pardus</name>
    <name type="common">Leopard</name>
    <name type="synonym">Felis pardus</name>
    <dbReference type="NCBI Taxonomy" id="9691"/>
    <lineage>
        <taxon>Eukaryota</taxon>
        <taxon>Metazoa</taxon>
        <taxon>Chordata</taxon>
        <taxon>Craniata</taxon>
        <taxon>Vertebrata</taxon>
        <taxon>Euteleostomi</taxon>
        <taxon>Mammalia</taxon>
        <taxon>Eutheria</taxon>
        <taxon>Laurasiatheria</taxon>
        <taxon>Carnivora</taxon>
        <taxon>Feliformia</taxon>
        <taxon>Felidae</taxon>
        <taxon>Pantherinae</taxon>
        <taxon>Panthera</taxon>
    </lineage>
</organism>